<dbReference type="EMBL" id="CP014502">
    <property type="protein sequence ID" value="ANB13708.1"/>
    <property type="molecule type" value="Genomic_DNA"/>
</dbReference>
<dbReference type="KEGG" id="slb:AWJ20_4651"/>
<evidence type="ECO:0008006" key="4">
    <source>
        <dbReference type="Google" id="ProtNLM"/>
    </source>
</evidence>
<sequence>MFESKQLNSRDLWTACALSGKLLRDPIVSDYKGRLYNKESILEYLLTPEKFGASQRAKVTYITGIKDIVELKITRESKSQTWICPLTEKDIVKESASQRFVYIAECGHLMTEKAIRQMTMVDNAKDHGNGTANGSSAESSLNHGDRDNKKEYCPVCDTEYIPVNLVTVNPSIPELVKKNEDRMKLLAELGLTHSLKPKKKKEKEKKKQKSSTEKKRKSLTTSDDVPAKKTKVPVDT</sequence>
<feature type="region of interest" description="Disordered" evidence="1">
    <location>
        <begin position="125"/>
        <end position="147"/>
    </location>
</feature>
<organism evidence="2 3">
    <name type="scientific">Sugiyamaella lignohabitans</name>
    <dbReference type="NCBI Taxonomy" id="796027"/>
    <lineage>
        <taxon>Eukaryota</taxon>
        <taxon>Fungi</taxon>
        <taxon>Dikarya</taxon>
        <taxon>Ascomycota</taxon>
        <taxon>Saccharomycotina</taxon>
        <taxon>Dipodascomycetes</taxon>
        <taxon>Dipodascales</taxon>
        <taxon>Trichomonascaceae</taxon>
        <taxon>Sugiyamaella</taxon>
    </lineage>
</organism>
<feature type="region of interest" description="Disordered" evidence="1">
    <location>
        <begin position="189"/>
        <end position="236"/>
    </location>
</feature>
<proteinExistence type="predicted"/>
<dbReference type="GO" id="GO:0006274">
    <property type="term" value="P:DNA replication termination"/>
    <property type="evidence" value="ECO:0007669"/>
    <property type="project" value="TreeGrafter"/>
</dbReference>
<dbReference type="Pfam" id="PF04641">
    <property type="entry name" value="Rtf2"/>
    <property type="match status" value="1"/>
</dbReference>
<evidence type="ECO:0000313" key="3">
    <source>
        <dbReference type="Proteomes" id="UP000189580"/>
    </source>
</evidence>
<dbReference type="InterPro" id="IPR006735">
    <property type="entry name" value="Rtf2"/>
</dbReference>
<feature type="compositionally biased region" description="Polar residues" evidence="1">
    <location>
        <begin position="130"/>
        <end position="142"/>
    </location>
</feature>
<evidence type="ECO:0000256" key="1">
    <source>
        <dbReference type="SAM" id="MobiDB-lite"/>
    </source>
</evidence>
<dbReference type="PANTHER" id="PTHR12775">
    <property type="entry name" value="PROTEIN C20ORF43 HOMOLOG"/>
    <property type="match status" value="1"/>
</dbReference>
<dbReference type="Proteomes" id="UP000189580">
    <property type="component" value="Chromosome d"/>
</dbReference>
<dbReference type="OrthoDB" id="247013at2759"/>
<name>A0A167E6J2_9ASCO</name>
<keyword evidence="3" id="KW-1185">Reference proteome</keyword>
<dbReference type="RefSeq" id="XP_018736185.1">
    <property type="nucleotide sequence ID" value="XM_018881737.1"/>
</dbReference>
<evidence type="ECO:0000313" key="2">
    <source>
        <dbReference type="EMBL" id="ANB13708.1"/>
    </source>
</evidence>
<feature type="compositionally biased region" description="Basic residues" evidence="1">
    <location>
        <begin position="195"/>
        <end position="218"/>
    </location>
</feature>
<protein>
    <recommendedName>
        <fullName evidence="4">Replication termination factor 2</fullName>
    </recommendedName>
</protein>
<gene>
    <name evidence="2" type="ORF">AWJ20_4651</name>
</gene>
<dbReference type="PANTHER" id="PTHR12775:SF0">
    <property type="entry name" value="REPLICATION TERMINATION FACTOR 2"/>
    <property type="match status" value="1"/>
</dbReference>
<accession>A0A167E6J2</accession>
<dbReference type="AlphaFoldDB" id="A0A167E6J2"/>
<dbReference type="GO" id="GO:0005634">
    <property type="term" value="C:nucleus"/>
    <property type="evidence" value="ECO:0007669"/>
    <property type="project" value="TreeGrafter"/>
</dbReference>
<reference evidence="2 3" key="1">
    <citation type="submission" date="2016-02" db="EMBL/GenBank/DDBJ databases">
        <title>Complete genome sequence and transcriptome regulation of the pentose utilising yeast Sugiyamaella lignohabitans.</title>
        <authorList>
            <person name="Bellasio M."/>
            <person name="Peymann A."/>
            <person name="Valli M."/>
            <person name="Sipitzky M."/>
            <person name="Graf A."/>
            <person name="Sauer M."/>
            <person name="Marx H."/>
            <person name="Mattanovich D."/>
        </authorList>
    </citation>
    <scope>NUCLEOTIDE SEQUENCE [LARGE SCALE GENOMIC DNA]</scope>
    <source>
        <strain evidence="2 3">CBS 10342</strain>
    </source>
</reference>
<dbReference type="GeneID" id="30036807"/>